<evidence type="ECO:0000313" key="2">
    <source>
        <dbReference type="EMBL" id="PIS14376.1"/>
    </source>
</evidence>
<feature type="domain" description="DUF5660" evidence="1">
    <location>
        <begin position="105"/>
        <end position="211"/>
    </location>
</feature>
<dbReference type="Pfam" id="PF18904">
    <property type="entry name" value="DUF5660"/>
    <property type="match status" value="1"/>
</dbReference>
<comment type="caution">
    <text evidence="2">The sequence shown here is derived from an EMBL/GenBank/DDBJ whole genome shotgun (WGS) entry which is preliminary data.</text>
</comment>
<dbReference type="Proteomes" id="UP000230775">
    <property type="component" value="Unassembled WGS sequence"/>
</dbReference>
<protein>
    <recommendedName>
        <fullName evidence="1">DUF5660 domain-containing protein</fullName>
    </recommendedName>
</protein>
<sequence length="211" mass="23968">MNRKTAAALKNKQRTFADDSFLEALRDLGSGVVDSVAHDVVGGVAEEAIDQLTGKKINSRPQNQTLQPGEWSEVEQNAWEKENVEPLQREFNQVQQQEKVLFKQSEQDTQLQIRGILEELKKLAAATETLAEEVEIAVDQAPVDPGIYHLSFFEKLRQTILLFEKQIENSSTWLAAFNQKAKKHNYYWGQVRKSGSKYLLSQDRYVSTQAG</sequence>
<dbReference type="InterPro" id="IPR043719">
    <property type="entry name" value="DUF5660"/>
</dbReference>
<dbReference type="EMBL" id="PEZI01000063">
    <property type="protein sequence ID" value="PIS14376.1"/>
    <property type="molecule type" value="Genomic_DNA"/>
</dbReference>
<evidence type="ECO:0000259" key="1">
    <source>
        <dbReference type="Pfam" id="PF18904"/>
    </source>
</evidence>
<organism evidence="2 3">
    <name type="scientific">Candidatus Shapirobacteria bacterium CG09_land_8_20_14_0_10_39_12</name>
    <dbReference type="NCBI Taxonomy" id="1974885"/>
    <lineage>
        <taxon>Bacteria</taxon>
        <taxon>Candidatus Shapironibacteriota</taxon>
    </lineage>
</organism>
<proteinExistence type="predicted"/>
<name>A0A2H0WP01_9BACT</name>
<dbReference type="AlphaFoldDB" id="A0A2H0WP01"/>
<accession>A0A2H0WP01</accession>
<gene>
    <name evidence="2" type="ORF">COT64_02970</name>
</gene>
<evidence type="ECO:0000313" key="3">
    <source>
        <dbReference type="Proteomes" id="UP000230775"/>
    </source>
</evidence>
<reference evidence="3" key="1">
    <citation type="submission" date="2017-09" db="EMBL/GenBank/DDBJ databases">
        <title>Depth-based differentiation of microbial function through sediment-hosted aquifers and enrichment of novel symbionts in the deep terrestrial subsurface.</title>
        <authorList>
            <person name="Probst A.J."/>
            <person name="Ladd B."/>
            <person name="Jarett J.K."/>
            <person name="Geller-Mcgrath D.E."/>
            <person name="Sieber C.M.K."/>
            <person name="Emerson J.B."/>
            <person name="Anantharaman K."/>
            <person name="Thomas B.C."/>
            <person name="Malmstrom R."/>
            <person name="Stieglmeier M."/>
            <person name="Klingl A."/>
            <person name="Woyke T."/>
            <person name="Ryan C.M."/>
            <person name="Banfield J.F."/>
        </authorList>
    </citation>
    <scope>NUCLEOTIDE SEQUENCE [LARGE SCALE GENOMIC DNA]</scope>
</reference>